<dbReference type="Proteomes" id="UP000799423">
    <property type="component" value="Unassembled WGS sequence"/>
</dbReference>
<accession>A0A6A7AQR3</accession>
<dbReference type="OrthoDB" id="3707219at2759"/>
<dbReference type="AlphaFoldDB" id="A0A6A7AQR3"/>
<sequence length="69" mass="7411">MPIAAKSYLPTFAGFMLFAISYTTIVASKEGAAIDGARNRWNQQHARARYALSGGMTTVEGLEGAMKNV</sequence>
<dbReference type="EMBL" id="MU006343">
    <property type="protein sequence ID" value="KAF2845650.1"/>
    <property type="molecule type" value="Genomic_DNA"/>
</dbReference>
<organism evidence="1 2">
    <name type="scientific">Plenodomus tracheiphilus IPT5</name>
    <dbReference type="NCBI Taxonomy" id="1408161"/>
    <lineage>
        <taxon>Eukaryota</taxon>
        <taxon>Fungi</taxon>
        <taxon>Dikarya</taxon>
        <taxon>Ascomycota</taxon>
        <taxon>Pezizomycotina</taxon>
        <taxon>Dothideomycetes</taxon>
        <taxon>Pleosporomycetidae</taxon>
        <taxon>Pleosporales</taxon>
        <taxon>Pleosporineae</taxon>
        <taxon>Leptosphaeriaceae</taxon>
        <taxon>Plenodomus</taxon>
    </lineage>
</organism>
<gene>
    <name evidence="1" type="ORF">T440DRAFT_472440</name>
</gene>
<name>A0A6A7AQR3_9PLEO</name>
<protein>
    <submittedName>
        <fullName evidence="1">Uncharacterized protein</fullName>
    </submittedName>
</protein>
<proteinExistence type="predicted"/>
<evidence type="ECO:0000313" key="1">
    <source>
        <dbReference type="EMBL" id="KAF2845650.1"/>
    </source>
</evidence>
<keyword evidence="2" id="KW-1185">Reference proteome</keyword>
<evidence type="ECO:0000313" key="2">
    <source>
        <dbReference type="Proteomes" id="UP000799423"/>
    </source>
</evidence>
<reference evidence="1" key="1">
    <citation type="submission" date="2020-01" db="EMBL/GenBank/DDBJ databases">
        <authorList>
            <consortium name="DOE Joint Genome Institute"/>
            <person name="Haridas S."/>
            <person name="Albert R."/>
            <person name="Binder M."/>
            <person name="Bloem J."/>
            <person name="Labutti K."/>
            <person name="Salamov A."/>
            <person name="Andreopoulos B."/>
            <person name="Baker S.E."/>
            <person name="Barry K."/>
            <person name="Bills G."/>
            <person name="Bluhm B.H."/>
            <person name="Cannon C."/>
            <person name="Castanera R."/>
            <person name="Culley D.E."/>
            <person name="Daum C."/>
            <person name="Ezra D."/>
            <person name="Gonzalez J.B."/>
            <person name="Henrissat B."/>
            <person name="Kuo A."/>
            <person name="Liang C."/>
            <person name="Lipzen A."/>
            <person name="Lutzoni F."/>
            <person name="Magnuson J."/>
            <person name="Mondo S."/>
            <person name="Nolan M."/>
            <person name="Ohm R."/>
            <person name="Pangilinan J."/>
            <person name="Park H.-J."/>
            <person name="Ramirez L."/>
            <person name="Alfaro M."/>
            <person name="Sun H."/>
            <person name="Tritt A."/>
            <person name="Yoshinaga Y."/>
            <person name="Zwiers L.-H."/>
            <person name="Turgeon B.G."/>
            <person name="Goodwin S.B."/>
            <person name="Spatafora J.W."/>
            <person name="Crous P.W."/>
            <person name="Grigoriev I.V."/>
        </authorList>
    </citation>
    <scope>NUCLEOTIDE SEQUENCE</scope>
    <source>
        <strain evidence="1">IPT5</strain>
    </source>
</reference>